<keyword evidence="6" id="KW-1185">Reference proteome</keyword>
<feature type="region of interest" description="Disordered" evidence="2">
    <location>
        <begin position="196"/>
        <end position="218"/>
    </location>
</feature>
<dbReference type="GO" id="GO:0016787">
    <property type="term" value="F:hydrolase activity"/>
    <property type="evidence" value="ECO:0007669"/>
    <property type="project" value="UniProtKB-KW"/>
</dbReference>
<protein>
    <submittedName>
        <fullName evidence="5">Alpha/beta hydrolase family protein</fullName>
        <ecNumber evidence="5">3.4.-.-</ecNumber>
    </submittedName>
</protein>
<gene>
    <name evidence="5" type="ORF">ACFQBQ_14995</name>
</gene>
<evidence type="ECO:0000256" key="3">
    <source>
        <dbReference type="SAM" id="SignalP"/>
    </source>
</evidence>
<dbReference type="Pfam" id="PF00326">
    <property type="entry name" value="Peptidase_S9"/>
    <property type="match status" value="1"/>
</dbReference>
<dbReference type="EC" id="3.4.-.-" evidence="5"/>
<feature type="domain" description="Peptidase S9 prolyl oligopeptidase catalytic" evidence="4">
    <location>
        <begin position="657"/>
        <end position="810"/>
    </location>
</feature>
<evidence type="ECO:0000259" key="4">
    <source>
        <dbReference type="Pfam" id="PF00326"/>
    </source>
</evidence>
<accession>A0ABW1ZBJ8</accession>
<keyword evidence="1 5" id="KW-0378">Hydrolase</keyword>
<evidence type="ECO:0000313" key="5">
    <source>
        <dbReference type="EMBL" id="MFC6646861.1"/>
    </source>
</evidence>
<dbReference type="InterPro" id="IPR029058">
    <property type="entry name" value="AB_hydrolase_fold"/>
</dbReference>
<sequence>MKPKHLALAAAAIAASAAVAQTAIKYQKPPEAIEKLVGAQPIPTASLSPDRKLLLIGLPDGYPTIAEVAEPRMRLAGLRFNPTTYSPSVDSYRTALSFQPLDGGPARKIAGLPTPLKVTDVLWSPDSKHIAIVQRFEKTAKTAPGLKLYIVDVASATAHPLAATLKLNSVLNGSPCEWMPASTGLLCKTVPTARPAAPKPSEVPTGPHVSENLGKATPAPTYEDMLATPDDEDQFEYYATAQLTEIPLSGAPKTILKSAVLDNVEVSPDGKYALVSIVHRPFSYTVPYERFPMLTELVELKTGKTIHLNDRPVIDNLPIVRDAVPTGPRSYEWRSDAPATLVWDEAADGGDPRTKVEIRDRIMKLDAPFVAQPTVLLELPMRPARRIVWGNDHLALIAVSRWADRKAAMLSFDPSTNGTAKTKTLWEGSSQDRYHSPGMPVTVPNAAGKRVLALTPDASAIYFFSPGASPKGDYPFVATLPVDGGKPTILSRAADPYFTEPIALLGDDRVLVRRESQTEPPNYFVQTMKGRVAPIAVTHFPSPYAGIAMPTRQLLHYKRADGVDLSAVLWTPAGYDKSQGALPTLLEAYPAEFKTRAAASQVSGSTNRFVTFGWGTPVFFTQTGYAVLQNTSIPIIGEGDALPNDTYVEQLVASAKAAIDYSSSLGVVDPTRVGVMGHSYGAFMTANLLAHSNLFRAGIARSGAYNRTLTPYGFQNEDRTYWQAPQVYFNMSPFSFADKIKTPILLIHGEADDNTGTFPIQSERFYAALKGQGATVRLVFLPLEPHHYGAKESVDHMLWEMERWLDTYVKPKEPVAAAK</sequence>
<dbReference type="Proteomes" id="UP001596391">
    <property type="component" value="Unassembled WGS sequence"/>
</dbReference>
<proteinExistence type="predicted"/>
<dbReference type="SUPFAM" id="SSF82171">
    <property type="entry name" value="DPP6 N-terminal domain-like"/>
    <property type="match status" value="1"/>
</dbReference>
<dbReference type="RefSeq" id="WP_263371199.1">
    <property type="nucleotide sequence ID" value="NZ_JAGSYD010000002.1"/>
</dbReference>
<evidence type="ECO:0000313" key="6">
    <source>
        <dbReference type="Proteomes" id="UP001596391"/>
    </source>
</evidence>
<feature type="signal peptide" evidence="3">
    <location>
        <begin position="1"/>
        <end position="20"/>
    </location>
</feature>
<dbReference type="Gene3D" id="3.40.50.1820">
    <property type="entry name" value="alpha/beta hydrolase"/>
    <property type="match status" value="1"/>
</dbReference>
<comment type="caution">
    <text evidence="5">The sequence shown here is derived from an EMBL/GenBank/DDBJ whole genome shotgun (WGS) entry which is preliminary data.</text>
</comment>
<name>A0ABW1ZBJ8_9BACT</name>
<evidence type="ECO:0000256" key="1">
    <source>
        <dbReference type="ARBA" id="ARBA00022801"/>
    </source>
</evidence>
<dbReference type="PANTHER" id="PTHR42776">
    <property type="entry name" value="SERINE PEPTIDASE S9 FAMILY MEMBER"/>
    <property type="match status" value="1"/>
</dbReference>
<feature type="chain" id="PRO_5047226069" evidence="3">
    <location>
        <begin position="21"/>
        <end position="819"/>
    </location>
</feature>
<dbReference type="InterPro" id="IPR001375">
    <property type="entry name" value="Peptidase_S9_cat"/>
</dbReference>
<evidence type="ECO:0000256" key="2">
    <source>
        <dbReference type="SAM" id="MobiDB-lite"/>
    </source>
</evidence>
<keyword evidence="3" id="KW-0732">Signal</keyword>
<organism evidence="5 6">
    <name type="scientific">Granulicella cerasi</name>
    <dbReference type="NCBI Taxonomy" id="741063"/>
    <lineage>
        <taxon>Bacteria</taxon>
        <taxon>Pseudomonadati</taxon>
        <taxon>Acidobacteriota</taxon>
        <taxon>Terriglobia</taxon>
        <taxon>Terriglobales</taxon>
        <taxon>Acidobacteriaceae</taxon>
        <taxon>Granulicella</taxon>
    </lineage>
</organism>
<dbReference type="SUPFAM" id="SSF53474">
    <property type="entry name" value="alpha/beta-Hydrolases"/>
    <property type="match status" value="1"/>
</dbReference>
<dbReference type="PANTHER" id="PTHR42776:SF28">
    <property type="entry name" value="GLUTAMYL ENDOPEPTIDASE, CHLOROPLASTIC-RELATED"/>
    <property type="match status" value="1"/>
</dbReference>
<reference evidence="6" key="1">
    <citation type="journal article" date="2019" name="Int. J. Syst. Evol. Microbiol.">
        <title>The Global Catalogue of Microorganisms (GCM) 10K type strain sequencing project: providing services to taxonomists for standard genome sequencing and annotation.</title>
        <authorList>
            <consortium name="The Broad Institute Genomics Platform"/>
            <consortium name="The Broad Institute Genome Sequencing Center for Infectious Disease"/>
            <person name="Wu L."/>
            <person name="Ma J."/>
        </authorList>
    </citation>
    <scope>NUCLEOTIDE SEQUENCE [LARGE SCALE GENOMIC DNA]</scope>
    <source>
        <strain evidence="6">CGMCC 1.16026</strain>
    </source>
</reference>
<dbReference type="EMBL" id="JBHSWI010000001">
    <property type="protein sequence ID" value="MFC6646861.1"/>
    <property type="molecule type" value="Genomic_DNA"/>
</dbReference>